<evidence type="ECO:0000259" key="16">
    <source>
        <dbReference type="Pfam" id="PF02563"/>
    </source>
</evidence>
<keyword evidence="8" id="KW-0625">Polysaccharide transport</keyword>
<dbReference type="Gene3D" id="3.30.1950.10">
    <property type="entry name" value="wza like domain"/>
    <property type="match status" value="1"/>
</dbReference>
<evidence type="ECO:0000256" key="10">
    <source>
        <dbReference type="ARBA" id="ARBA00023114"/>
    </source>
</evidence>
<comment type="similarity">
    <text evidence="2">Belongs to the BexD/CtrA/VexA family.</text>
</comment>
<evidence type="ECO:0000256" key="1">
    <source>
        <dbReference type="ARBA" id="ARBA00004571"/>
    </source>
</evidence>
<sequence length="295" mass="31683">MKKMSEQKTMMKMKPMSMNKALLACALMATQATLLAPAFAQTTAAAAPVASASAEYRLGAGDVMRISVYQNPDLTLETRVSENNVISFPLLGSIRVGGLSVTQAEQLISDGLKKGNFVKNPQVTIVVLQVKGNQASVLGQVNRPGRYPIETADMRLTDLIANAGGVVTGVGSETLILSGKREGKPYRLEIDLPGIFAVGGGAQDVFIQNGDVVWVDRAPMVYIYGEVQRPGPMRLERGMTLMQSLATGGGITQRGTEKGIRVHRKNADGKVEIIQLPMDESLKDGDVVYVKESLF</sequence>
<comment type="subcellular location">
    <subcellularLocation>
        <location evidence="1">Cell outer membrane</location>
        <topology evidence="1">Multi-pass membrane protein</topology>
    </subcellularLocation>
</comment>
<accession>A0ABT2YJ96</accession>
<dbReference type="Gene3D" id="3.10.560.10">
    <property type="entry name" value="Outer membrane lipoprotein wza domain like"/>
    <property type="match status" value="2"/>
</dbReference>
<evidence type="ECO:0000313" key="20">
    <source>
        <dbReference type="Proteomes" id="UP001209701"/>
    </source>
</evidence>
<keyword evidence="5" id="KW-0762">Sugar transport</keyword>
<gene>
    <name evidence="19" type="primary">epsE</name>
    <name evidence="19" type="ORF">LNV07_18855</name>
</gene>
<evidence type="ECO:0000256" key="8">
    <source>
        <dbReference type="ARBA" id="ARBA00023047"/>
    </source>
</evidence>
<keyword evidence="6" id="KW-0812">Transmembrane</keyword>
<evidence type="ECO:0000256" key="13">
    <source>
        <dbReference type="ARBA" id="ARBA00023237"/>
    </source>
</evidence>
<dbReference type="InterPro" id="IPR017478">
    <property type="entry name" value="Polysacc_export_EpsE"/>
</dbReference>
<keyword evidence="10" id="KW-0626">Porin</keyword>
<dbReference type="InterPro" id="IPR054765">
    <property type="entry name" value="SLBB_dom"/>
</dbReference>
<keyword evidence="13" id="KW-0998">Cell outer membrane</keyword>
<dbReference type="Pfam" id="PF10531">
    <property type="entry name" value="SLBB"/>
    <property type="match status" value="1"/>
</dbReference>
<evidence type="ECO:0000259" key="18">
    <source>
        <dbReference type="Pfam" id="PF22461"/>
    </source>
</evidence>
<keyword evidence="12" id="KW-0564">Palmitate</keyword>
<feature type="signal peptide" evidence="15">
    <location>
        <begin position="1"/>
        <end position="40"/>
    </location>
</feature>
<feature type="chain" id="PRO_5046940170" evidence="15">
    <location>
        <begin position="41"/>
        <end position="295"/>
    </location>
</feature>
<evidence type="ECO:0000256" key="11">
    <source>
        <dbReference type="ARBA" id="ARBA00023136"/>
    </source>
</evidence>
<keyword evidence="14" id="KW-0449">Lipoprotein</keyword>
<dbReference type="EMBL" id="JAJIRN010000008">
    <property type="protein sequence ID" value="MCV2370144.1"/>
    <property type="molecule type" value="Genomic_DNA"/>
</dbReference>
<dbReference type="RefSeq" id="WP_263572722.1">
    <property type="nucleotide sequence ID" value="NZ_JAJIRN010000008.1"/>
</dbReference>
<evidence type="ECO:0000256" key="3">
    <source>
        <dbReference type="ARBA" id="ARBA00022448"/>
    </source>
</evidence>
<dbReference type="Pfam" id="PF22461">
    <property type="entry name" value="SLBB_2"/>
    <property type="match status" value="1"/>
</dbReference>
<dbReference type="NCBIfam" id="TIGR03028">
    <property type="entry name" value="EpsE"/>
    <property type="match status" value="1"/>
</dbReference>
<dbReference type="InterPro" id="IPR003715">
    <property type="entry name" value="Poly_export_N"/>
</dbReference>
<keyword evidence="7 15" id="KW-0732">Signal</keyword>
<feature type="domain" description="SLBB" evidence="18">
    <location>
        <begin position="134"/>
        <end position="215"/>
    </location>
</feature>
<dbReference type="PANTHER" id="PTHR33619:SF3">
    <property type="entry name" value="POLYSACCHARIDE EXPORT PROTEIN GFCE-RELATED"/>
    <property type="match status" value="1"/>
</dbReference>
<protein>
    <submittedName>
        <fullName evidence="19">Polysaccharide export protein EpsE</fullName>
    </submittedName>
</protein>
<feature type="domain" description="Soluble ligand binding" evidence="17">
    <location>
        <begin position="220"/>
        <end position="274"/>
    </location>
</feature>
<organism evidence="19 20">
    <name type="scientific">Roseateles oligotrophus</name>
    <dbReference type="NCBI Taxonomy" id="1769250"/>
    <lineage>
        <taxon>Bacteria</taxon>
        <taxon>Pseudomonadati</taxon>
        <taxon>Pseudomonadota</taxon>
        <taxon>Betaproteobacteria</taxon>
        <taxon>Burkholderiales</taxon>
        <taxon>Sphaerotilaceae</taxon>
        <taxon>Roseateles</taxon>
    </lineage>
</organism>
<feature type="domain" description="Polysaccharide export protein N-terminal" evidence="16">
    <location>
        <begin position="51"/>
        <end position="127"/>
    </location>
</feature>
<keyword evidence="9" id="KW-0406">Ion transport</keyword>
<evidence type="ECO:0000256" key="2">
    <source>
        <dbReference type="ARBA" id="ARBA00009450"/>
    </source>
</evidence>
<reference evidence="19 20" key="1">
    <citation type="submission" date="2021-11" db="EMBL/GenBank/DDBJ databases">
        <authorList>
            <person name="Liang Q."/>
            <person name="Mou H."/>
            <person name="Liu Z."/>
        </authorList>
    </citation>
    <scope>NUCLEOTIDE SEQUENCE [LARGE SCALE GENOMIC DNA]</scope>
    <source>
        <strain evidence="19 20">CHU3</strain>
    </source>
</reference>
<evidence type="ECO:0000256" key="6">
    <source>
        <dbReference type="ARBA" id="ARBA00022692"/>
    </source>
</evidence>
<evidence type="ECO:0000256" key="5">
    <source>
        <dbReference type="ARBA" id="ARBA00022597"/>
    </source>
</evidence>
<evidence type="ECO:0000256" key="4">
    <source>
        <dbReference type="ARBA" id="ARBA00022452"/>
    </source>
</evidence>
<keyword evidence="20" id="KW-1185">Reference proteome</keyword>
<dbReference type="Proteomes" id="UP001209701">
    <property type="component" value="Unassembled WGS sequence"/>
</dbReference>
<name>A0ABT2YJ96_9BURK</name>
<keyword evidence="4" id="KW-1134">Transmembrane beta strand</keyword>
<comment type="caution">
    <text evidence="19">The sequence shown here is derived from an EMBL/GenBank/DDBJ whole genome shotgun (WGS) entry which is preliminary data.</text>
</comment>
<dbReference type="Pfam" id="PF02563">
    <property type="entry name" value="Poly_export"/>
    <property type="match status" value="1"/>
</dbReference>
<evidence type="ECO:0000256" key="9">
    <source>
        <dbReference type="ARBA" id="ARBA00023065"/>
    </source>
</evidence>
<evidence type="ECO:0000256" key="15">
    <source>
        <dbReference type="SAM" id="SignalP"/>
    </source>
</evidence>
<keyword evidence="11" id="KW-0472">Membrane</keyword>
<evidence type="ECO:0000256" key="12">
    <source>
        <dbReference type="ARBA" id="ARBA00023139"/>
    </source>
</evidence>
<dbReference type="InterPro" id="IPR019554">
    <property type="entry name" value="Soluble_ligand-bd"/>
</dbReference>
<keyword evidence="3" id="KW-0813">Transport</keyword>
<dbReference type="PANTHER" id="PTHR33619">
    <property type="entry name" value="POLYSACCHARIDE EXPORT PROTEIN GFCE-RELATED"/>
    <property type="match status" value="1"/>
</dbReference>
<dbReference type="InterPro" id="IPR049712">
    <property type="entry name" value="Poly_export"/>
</dbReference>
<evidence type="ECO:0000313" key="19">
    <source>
        <dbReference type="EMBL" id="MCV2370144.1"/>
    </source>
</evidence>
<evidence type="ECO:0000259" key="17">
    <source>
        <dbReference type="Pfam" id="PF10531"/>
    </source>
</evidence>
<evidence type="ECO:0000256" key="7">
    <source>
        <dbReference type="ARBA" id="ARBA00022729"/>
    </source>
</evidence>
<evidence type="ECO:0000256" key="14">
    <source>
        <dbReference type="ARBA" id="ARBA00023288"/>
    </source>
</evidence>
<proteinExistence type="inferred from homology"/>